<evidence type="ECO:0000313" key="5">
    <source>
        <dbReference type="Proteomes" id="UP000244093"/>
    </source>
</evidence>
<feature type="region of interest" description="Disordered" evidence="3">
    <location>
        <begin position="1"/>
        <end position="65"/>
    </location>
</feature>
<reference evidence="4" key="2">
    <citation type="journal article" date="2018" name="Syst. Appl. Microbiol.">
        <title>A new symbiotic nanoarchaeote (Candidatus Nanoclepta minutus) and its host (Zestosphaera tikiterensis gen. nov., sp. nov.) from a New Zealand hot spring.</title>
        <authorList>
            <person name="St John E."/>
            <person name="Liu Y."/>
            <person name="Podar M."/>
            <person name="Stott M.B."/>
            <person name="Meneghin J."/>
            <person name="Chen Z."/>
            <person name="Lagutin K."/>
            <person name="Mitchell K."/>
            <person name="Reysenbach A.L."/>
        </authorList>
    </citation>
    <scope>NUCLEOTIDE SEQUENCE [LARGE SCALE GENOMIC DNA]</scope>
    <source>
        <strain evidence="4">NZ3</strain>
    </source>
</reference>
<feature type="compositionally biased region" description="Basic and acidic residues" evidence="3">
    <location>
        <begin position="29"/>
        <end position="40"/>
    </location>
</feature>
<sequence length="65" mass="7540">MPTHGSMTKAGKVRSQTPKIEKRPKRNLPPRERNRREYWIRKRKEAGLPVPTVVPPSSVPRKKQA</sequence>
<evidence type="ECO:0000313" key="4">
    <source>
        <dbReference type="EMBL" id="PUA33304.1"/>
    </source>
</evidence>
<keyword evidence="2" id="KW-0687">Ribonucleoprotein</keyword>
<keyword evidence="1 4" id="KW-0689">Ribosomal protein</keyword>
<dbReference type="GO" id="GO:0006412">
    <property type="term" value="P:translation"/>
    <property type="evidence" value="ECO:0007669"/>
    <property type="project" value="InterPro"/>
</dbReference>
<name>A0A2R7Y6Z3_9CREN</name>
<protein>
    <submittedName>
        <fullName evidence="4">30S ribosomal protein S30e</fullName>
    </submittedName>
</protein>
<evidence type="ECO:0000256" key="2">
    <source>
        <dbReference type="ARBA" id="ARBA00023274"/>
    </source>
</evidence>
<evidence type="ECO:0000256" key="1">
    <source>
        <dbReference type="ARBA" id="ARBA00022980"/>
    </source>
</evidence>
<dbReference type="AlphaFoldDB" id="A0A2R7Y6Z3"/>
<reference evidence="4" key="1">
    <citation type="submission" date="2017-04" db="EMBL/GenBank/DDBJ databases">
        <authorList>
            <person name="Afonso C.L."/>
            <person name="Miller P.J."/>
            <person name="Scott M.A."/>
            <person name="Spackman E."/>
            <person name="Goraichik I."/>
            <person name="Dimitrov K.M."/>
            <person name="Suarez D.L."/>
            <person name="Swayne D.E."/>
        </authorList>
    </citation>
    <scope>NUCLEOTIDE SEQUENCE</scope>
    <source>
        <strain evidence="4">NZ3</strain>
    </source>
</reference>
<dbReference type="Pfam" id="PF04758">
    <property type="entry name" value="Ribosomal_S30"/>
    <property type="match status" value="1"/>
</dbReference>
<accession>A0A2R7Y6Z3</accession>
<dbReference type="InterPro" id="IPR006846">
    <property type="entry name" value="Ribosomal_eS30"/>
</dbReference>
<gene>
    <name evidence="4" type="ORF">B7O98_02405</name>
</gene>
<proteinExistence type="predicted"/>
<comment type="caution">
    <text evidence="4">The sequence shown here is derived from an EMBL/GenBank/DDBJ whole genome shotgun (WGS) entry which is preliminary data.</text>
</comment>
<organism evidence="4 5">
    <name type="scientific">Zestosphaera tikiterensis</name>
    <dbReference type="NCBI Taxonomy" id="1973259"/>
    <lineage>
        <taxon>Archaea</taxon>
        <taxon>Thermoproteota</taxon>
        <taxon>Thermoprotei</taxon>
        <taxon>Desulfurococcales</taxon>
        <taxon>Desulfurococcaceae</taxon>
        <taxon>Zestosphaera</taxon>
    </lineage>
</organism>
<dbReference type="Proteomes" id="UP000244093">
    <property type="component" value="Unassembled WGS sequence"/>
</dbReference>
<dbReference type="GO" id="GO:0005840">
    <property type="term" value="C:ribosome"/>
    <property type="evidence" value="ECO:0007669"/>
    <property type="project" value="UniProtKB-KW"/>
</dbReference>
<dbReference type="NCBIfam" id="NF006817">
    <property type="entry name" value="PRK09336.1"/>
    <property type="match status" value="1"/>
</dbReference>
<dbReference type="GO" id="GO:0003735">
    <property type="term" value="F:structural constituent of ribosome"/>
    <property type="evidence" value="ECO:0007669"/>
    <property type="project" value="InterPro"/>
</dbReference>
<dbReference type="GO" id="GO:1990904">
    <property type="term" value="C:ribonucleoprotein complex"/>
    <property type="evidence" value="ECO:0007669"/>
    <property type="project" value="UniProtKB-KW"/>
</dbReference>
<evidence type="ECO:0000256" key="3">
    <source>
        <dbReference type="SAM" id="MobiDB-lite"/>
    </source>
</evidence>
<dbReference type="EMBL" id="NBVN01000002">
    <property type="protein sequence ID" value="PUA33304.1"/>
    <property type="molecule type" value="Genomic_DNA"/>
</dbReference>